<evidence type="ECO:0000256" key="2">
    <source>
        <dbReference type="ARBA" id="ARBA00022452"/>
    </source>
</evidence>
<name>A0A2G6E5Y6_9BACT</name>
<reference evidence="11 12" key="1">
    <citation type="submission" date="2017-10" db="EMBL/GenBank/DDBJ databases">
        <title>Novel microbial diversity and functional potential in the marine mammal oral microbiome.</title>
        <authorList>
            <person name="Dudek N.K."/>
            <person name="Sun C.L."/>
            <person name="Burstein D."/>
            <person name="Kantor R.S."/>
            <person name="Aliaga Goltsman D.S."/>
            <person name="Bik E.M."/>
            <person name="Thomas B.C."/>
            <person name="Banfield J.F."/>
            <person name="Relman D.A."/>
        </authorList>
    </citation>
    <scope>NUCLEOTIDE SEQUENCE [LARGE SCALE GENOMIC DNA]</scope>
    <source>
        <strain evidence="11">DOLZORAL124_49_17</strain>
    </source>
</reference>
<feature type="domain" description="POTRA" evidence="10">
    <location>
        <begin position="451"/>
        <end position="530"/>
    </location>
</feature>
<evidence type="ECO:0000256" key="8">
    <source>
        <dbReference type="NCBIfam" id="TIGR03303"/>
    </source>
</evidence>
<dbReference type="InterPro" id="IPR039910">
    <property type="entry name" value="D15-like"/>
</dbReference>
<dbReference type="PIRSF" id="PIRSF006076">
    <property type="entry name" value="OM_assembly_OMP85"/>
    <property type="match status" value="1"/>
</dbReference>
<keyword evidence="5" id="KW-0677">Repeat</keyword>
<keyword evidence="6" id="KW-0472">Membrane</keyword>
<dbReference type="Pfam" id="PF01103">
    <property type="entry name" value="Omp85"/>
    <property type="match status" value="1"/>
</dbReference>
<keyword evidence="2" id="KW-1134">Transmembrane beta strand</keyword>
<protein>
    <recommendedName>
        <fullName evidence="8">Outer membrane protein assembly factor BamA</fullName>
    </recommendedName>
</protein>
<evidence type="ECO:0000256" key="6">
    <source>
        <dbReference type="ARBA" id="ARBA00023136"/>
    </source>
</evidence>
<feature type="domain" description="POTRA" evidence="10">
    <location>
        <begin position="364"/>
        <end position="448"/>
    </location>
</feature>
<feature type="signal peptide" evidence="9">
    <location>
        <begin position="1"/>
        <end position="25"/>
    </location>
</feature>
<dbReference type="GO" id="GO:0071709">
    <property type="term" value="P:membrane assembly"/>
    <property type="evidence" value="ECO:0007669"/>
    <property type="project" value="InterPro"/>
</dbReference>
<evidence type="ECO:0000313" key="12">
    <source>
        <dbReference type="Proteomes" id="UP000229740"/>
    </source>
</evidence>
<dbReference type="InterPro" id="IPR034746">
    <property type="entry name" value="POTRA"/>
</dbReference>
<evidence type="ECO:0000256" key="5">
    <source>
        <dbReference type="ARBA" id="ARBA00022737"/>
    </source>
</evidence>
<sequence length="938" mass="107139">MAMKTACFLGISILYVLARIMFASADDLEGLTVLDVQISCTTSEELQKYLLKHVDIRHGDRFSRRKVAESVRAIYLSMKQKQFSQITVDAERIEGGLRLSFCPHTFHTVSDLQIRGNASIPADQIRKSLELRKGNYVTPLLLDEAKKAILELYRNRSFYQAVVQVSAVPERSTEQITPGKGAGRETAAAPQKVVVKIDIQEGEAGSVNSVRFRGASVFSEKSLIKASRLRKGMPFTLDNLEEAMDLVKQKYIKAGYFEMTFSDRDVKYDFESGAADIVLTVEEGLHTQIEFEGNLKVSAARLTKLLDVSALKELTDEVFEEYADRLREYYRTKGFYFVEISYEYRTEKKKESWITFRINEGPQVRVEEVTFEGNTAFSSNELQKLLFTGPGGLFSKGWYREEVFQDDVIAVRSFYMQNGYLEAEVLSVEKDFSPDRSRVSLRLRLSEGVQTRIKNIILLGEEDEEYLQELRKLFLFHEEDPLNTNQIQKTLDRFKEFYGNRGYINAAMDLIPEFNSDNTQVSIRVKISRGQQFFVGKIIVKGIARTKENFVRRELRLHSGDIYSREKIKETVRRLLQVGLYDNVSFRRLDSKSTNPVQDMILEVLESSSQAVEFGIGYSTLDRFKGFVEYTNRNVFKLGGRGTARAELSVQRPIFTLQYIQPYFRSQYTNLFMTVFDDIQRAHTSYELERRGGRLGIRYNFYNSVSLSGGYFFERNEPSDVKKDAILSQLDSDVLNVAGLNLKAAWDTRDDLLFPKEGGYAQLSAWTALDMLGSEAELLETSLRFAWFSHFRKKLVLASSFHARYIDPIRSSEAVPIYYRFFLGGDISQSSPVRGFARDEIGPCGEKGHRIGGDRIAVFNAELRFPIYGSLGGVVFYDTGANWLSDDGFQNSDRREAVGTGLRLLTPIGPFRFDYGWKLDRRDGESPGEYYITIGSAF</sequence>
<comment type="subcellular location">
    <subcellularLocation>
        <location evidence="1">Membrane</location>
    </subcellularLocation>
</comment>
<accession>A0A2G6E5Y6</accession>
<dbReference type="Pfam" id="PF07244">
    <property type="entry name" value="POTRA"/>
    <property type="match status" value="6"/>
</dbReference>
<evidence type="ECO:0000256" key="4">
    <source>
        <dbReference type="ARBA" id="ARBA00022729"/>
    </source>
</evidence>
<dbReference type="InterPro" id="IPR023707">
    <property type="entry name" value="OM_assembly_BamA"/>
</dbReference>
<dbReference type="Gene3D" id="3.10.20.310">
    <property type="entry name" value="membrane protein fhac"/>
    <property type="match status" value="7"/>
</dbReference>
<dbReference type="EMBL" id="PDPS01000026">
    <property type="protein sequence ID" value="PID57506.1"/>
    <property type="molecule type" value="Genomic_DNA"/>
</dbReference>
<keyword evidence="4 9" id="KW-0732">Signal</keyword>
<dbReference type="InterPro" id="IPR000184">
    <property type="entry name" value="Bac_surfAg_D15"/>
</dbReference>
<feature type="chain" id="PRO_5013781500" description="Outer membrane protein assembly factor BamA" evidence="9">
    <location>
        <begin position="26"/>
        <end position="938"/>
    </location>
</feature>
<keyword evidence="3" id="KW-0812">Transmembrane</keyword>
<evidence type="ECO:0000256" key="3">
    <source>
        <dbReference type="ARBA" id="ARBA00022692"/>
    </source>
</evidence>
<comment type="caution">
    <text evidence="11">The sequence shown here is derived from an EMBL/GenBank/DDBJ whole genome shotgun (WGS) entry which is preliminary data.</text>
</comment>
<evidence type="ECO:0000313" key="11">
    <source>
        <dbReference type="EMBL" id="PID57506.1"/>
    </source>
</evidence>
<evidence type="ECO:0000256" key="1">
    <source>
        <dbReference type="ARBA" id="ARBA00004370"/>
    </source>
</evidence>
<dbReference type="NCBIfam" id="TIGR03303">
    <property type="entry name" value="OM_YaeT"/>
    <property type="match status" value="1"/>
</dbReference>
<evidence type="ECO:0000259" key="10">
    <source>
        <dbReference type="PROSITE" id="PS51779"/>
    </source>
</evidence>
<organism evidence="11 12">
    <name type="scientific">candidate division KSB3 bacterium</name>
    <dbReference type="NCBI Taxonomy" id="2044937"/>
    <lineage>
        <taxon>Bacteria</taxon>
        <taxon>candidate division KSB3</taxon>
    </lineage>
</organism>
<dbReference type="GO" id="GO:0009279">
    <property type="term" value="C:cell outer membrane"/>
    <property type="evidence" value="ECO:0007669"/>
    <property type="project" value="UniProtKB-UniRule"/>
</dbReference>
<evidence type="ECO:0000256" key="9">
    <source>
        <dbReference type="SAM" id="SignalP"/>
    </source>
</evidence>
<dbReference type="Proteomes" id="UP000229740">
    <property type="component" value="Unassembled WGS sequence"/>
</dbReference>
<dbReference type="PANTHER" id="PTHR12815">
    <property type="entry name" value="SORTING AND ASSEMBLY MACHINERY SAMM50 PROTEIN FAMILY MEMBER"/>
    <property type="match status" value="1"/>
</dbReference>
<dbReference type="AlphaFoldDB" id="A0A2G6E5Y6"/>
<gene>
    <name evidence="11" type="primary">bamA</name>
    <name evidence="11" type="ORF">CSB45_06670</name>
</gene>
<dbReference type="PROSITE" id="PS51779">
    <property type="entry name" value="POTRA"/>
    <property type="match status" value="2"/>
</dbReference>
<dbReference type="PANTHER" id="PTHR12815:SF47">
    <property type="entry name" value="TRANSLOCATION AND ASSEMBLY MODULE SUBUNIT TAMA"/>
    <property type="match status" value="1"/>
</dbReference>
<evidence type="ECO:0000256" key="7">
    <source>
        <dbReference type="ARBA" id="ARBA00023237"/>
    </source>
</evidence>
<dbReference type="InterPro" id="IPR010827">
    <property type="entry name" value="BamA/TamA_POTRA"/>
</dbReference>
<proteinExistence type="predicted"/>
<dbReference type="Gene3D" id="2.40.160.50">
    <property type="entry name" value="membrane protein fhac: a member of the omp85/tpsb transporter family"/>
    <property type="match status" value="1"/>
</dbReference>
<keyword evidence="7" id="KW-0998">Cell outer membrane</keyword>